<dbReference type="SMART" id="SM00131">
    <property type="entry name" value="KU"/>
    <property type="match status" value="1"/>
</dbReference>
<dbReference type="Pfam" id="PF00014">
    <property type="entry name" value="Kunitz_BPTI"/>
    <property type="match status" value="1"/>
</dbReference>
<comment type="caution">
    <text evidence="3">The sequence shown here is derived from an EMBL/GenBank/DDBJ whole genome shotgun (WGS) entry which is preliminary data.</text>
</comment>
<dbReference type="CDD" id="cd00109">
    <property type="entry name" value="Kunitz-type"/>
    <property type="match status" value="1"/>
</dbReference>
<dbReference type="EMBL" id="JAKKPZ010000171">
    <property type="protein sequence ID" value="KAI1699676.1"/>
    <property type="molecule type" value="Genomic_DNA"/>
</dbReference>
<keyword evidence="1" id="KW-0732">Signal</keyword>
<dbReference type="Gene3D" id="4.10.410.10">
    <property type="entry name" value="Pancreatic trypsin inhibitor Kunitz domain"/>
    <property type="match status" value="1"/>
</dbReference>
<dbReference type="PANTHER" id="PTHR47248:SF6">
    <property type="entry name" value="BPTI_KUNITZ INHIBITOR DOMAIN-CONTAINING PROTEIN"/>
    <property type="match status" value="1"/>
</dbReference>
<reference evidence="3" key="1">
    <citation type="submission" date="2022-01" db="EMBL/GenBank/DDBJ databases">
        <title>Genome Sequence Resource for Two Populations of Ditylenchus destructor, the Migratory Endoparasitic Phytonematode.</title>
        <authorList>
            <person name="Zhang H."/>
            <person name="Lin R."/>
            <person name="Xie B."/>
        </authorList>
    </citation>
    <scope>NUCLEOTIDE SEQUENCE</scope>
    <source>
        <strain evidence="3">BazhouSP</strain>
    </source>
</reference>
<dbReference type="Proteomes" id="UP001201812">
    <property type="component" value="Unassembled WGS sequence"/>
</dbReference>
<feature type="domain" description="BPTI/Kunitz inhibitor" evidence="2">
    <location>
        <begin position="39"/>
        <end position="116"/>
    </location>
</feature>
<dbReference type="AlphaFoldDB" id="A0AAD4QW13"/>
<dbReference type="PRINTS" id="PR00759">
    <property type="entry name" value="BASICPTASE"/>
</dbReference>
<proteinExistence type="predicted"/>
<evidence type="ECO:0000313" key="4">
    <source>
        <dbReference type="Proteomes" id="UP001201812"/>
    </source>
</evidence>
<dbReference type="PROSITE" id="PS50279">
    <property type="entry name" value="BPTI_KUNITZ_2"/>
    <property type="match status" value="1"/>
</dbReference>
<feature type="chain" id="PRO_5042200689" evidence="1">
    <location>
        <begin position="22"/>
        <end position="130"/>
    </location>
</feature>
<sequence>MLSLFLLWSSSTILLIREIAGRLPDPPVFAAVEHYPSACYLPPDSGLCPSPAHKLNDNSELDSIYPSEVSESESDRKLMTRYYFDVTTEQCYPFGTQSCGGNDNRFDSLAECQTRCRLSGNSTKAISSTD</sequence>
<protein>
    <submittedName>
        <fullName evidence="3">Kunitz/Bovine pancreatic trypsin inhibitor domain-containing protein</fullName>
    </submittedName>
</protein>
<dbReference type="InterPro" id="IPR002223">
    <property type="entry name" value="Kunitz_BPTI"/>
</dbReference>
<dbReference type="SUPFAM" id="SSF57362">
    <property type="entry name" value="BPTI-like"/>
    <property type="match status" value="1"/>
</dbReference>
<dbReference type="InterPro" id="IPR036880">
    <property type="entry name" value="Kunitz_BPTI_sf"/>
</dbReference>
<evidence type="ECO:0000256" key="1">
    <source>
        <dbReference type="SAM" id="SignalP"/>
    </source>
</evidence>
<accession>A0AAD4QW13</accession>
<evidence type="ECO:0000313" key="3">
    <source>
        <dbReference type="EMBL" id="KAI1699676.1"/>
    </source>
</evidence>
<keyword evidence="4" id="KW-1185">Reference proteome</keyword>
<evidence type="ECO:0000259" key="2">
    <source>
        <dbReference type="PROSITE" id="PS50279"/>
    </source>
</evidence>
<feature type="signal peptide" evidence="1">
    <location>
        <begin position="1"/>
        <end position="21"/>
    </location>
</feature>
<dbReference type="PANTHER" id="PTHR47248">
    <property type="entry name" value="PROTEIN CBG06772"/>
    <property type="match status" value="1"/>
</dbReference>
<gene>
    <name evidence="3" type="ORF">DdX_17168</name>
</gene>
<dbReference type="GO" id="GO:0004867">
    <property type="term" value="F:serine-type endopeptidase inhibitor activity"/>
    <property type="evidence" value="ECO:0007669"/>
    <property type="project" value="InterPro"/>
</dbReference>
<dbReference type="InterPro" id="IPR052861">
    <property type="entry name" value="BPTI/Kunitz_domain"/>
</dbReference>
<organism evidence="3 4">
    <name type="scientific">Ditylenchus destructor</name>
    <dbReference type="NCBI Taxonomy" id="166010"/>
    <lineage>
        <taxon>Eukaryota</taxon>
        <taxon>Metazoa</taxon>
        <taxon>Ecdysozoa</taxon>
        <taxon>Nematoda</taxon>
        <taxon>Chromadorea</taxon>
        <taxon>Rhabditida</taxon>
        <taxon>Tylenchina</taxon>
        <taxon>Tylenchomorpha</taxon>
        <taxon>Sphaerularioidea</taxon>
        <taxon>Anguinidae</taxon>
        <taxon>Anguininae</taxon>
        <taxon>Ditylenchus</taxon>
    </lineage>
</organism>
<name>A0AAD4QW13_9BILA</name>